<evidence type="ECO:0000313" key="2">
    <source>
        <dbReference type="EMBL" id="OGZ41649.1"/>
    </source>
</evidence>
<accession>A0A1G2FU93</accession>
<evidence type="ECO:0008006" key="4">
    <source>
        <dbReference type="Google" id="ProtNLM"/>
    </source>
</evidence>
<dbReference type="Proteomes" id="UP000176700">
    <property type="component" value="Unassembled WGS sequence"/>
</dbReference>
<keyword evidence="1" id="KW-0472">Membrane</keyword>
<evidence type="ECO:0000313" key="3">
    <source>
        <dbReference type="Proteomes" id="UP000176700"/>
    </source>
</evidence>
<feature type="transmembrane region" description="Helical" evidence="1">
    <location>
        <begin position="29"/>
        <end position="46"/>
    </location>
</feature>
<evidence type="ECO:0000256" key="1">
    <source>
        <dbReference type="SAM" id="Phobius"/>
    </source>
</evidence>
<protein>
    <recommendedName>
        <fullName evidence="4">DUF2784 domain-containing protein</fullName>
    </recommendedName>
</protein>
<gene>
    <name evidence="2" type="ORF">A2W41_05045</name>
</gene>
<dbReference type="AlphaFoldDB" id="A0A1G2FU93"/>
<comment type="caution">
    <text evidence="2">The sequence shown here is derived from an EMBL/GenBank/DDBJ whole genome shotgun (WGS) entry which is preliminary data.</text>
</comment>
<organism evidence="2 3">
    <name type="scientific">Candidatus Ryanbacteria bacterium RIFCSPHIGHO2_01_45_13</name>
    <dbReference type="NCBI Taxonomy" id="1802112"/>
    <lineage>
        <taxon>Bacteria</taxon>
        <taxon>Candidatus Ryaniibacteriota</taxon>
    </lineage>
</organism>
<sequence>MKDFRYYSFLFLHIVLLAAWYASPFYLDWRIVIATVVLYHLQIYLAKGCLLTRGQFGKENEGFYYHYLRRLGFNPNKRWLAFVLDYIIPGAMIILAIALQVKL</sequence>
<name>A0A1G2FU93_9BACT</name>
<proteinExistence type="predicted"/>
<feature type="transmembrane region" description="Helical" evidence="1">
    <location>
        <begin position="79"/>
        <end position="101"/>
    </location>
</feature>
<keyword evidence="1" id="KW-0812">Transmembrane</keyword>
<reference evidence="2 3" key="1">
    <citation type="journal article" date="2016" name="Nat. Commun.">
        <title>Thousands of microbial genomes shed light on interconnected biogeochemical processes in an aquifer system.</title>
        <authorList>
            <person name="Anantharaman K."/>
            <person name="Brown C.T."/>
            <person name="Hug L.A."/>
            <person name="Sharon I."/>
            <person name="Castelle C.J."/>
            <person name="Probst A.J."/>
            <person name="Thomas B.C."/>
            <person name="Singh A."/>
            <person name="Wilkins M.J."/>
            <person name="Karaoz U."/>
            <person name="Brodie E.L."/>
            <person name="Williams K.H."/>
            <person name="Hubbard S.S."/>
            <person name="Banfield J.F."/>
        </authorList>
    </citation>
    <scope>NUCLEOTIDE SEQUENCE [LARGE SCALE GENOMIC DNA]</scope>
</reference>
<feature type="transmembrane region" description="Helical" evidence="1">
    <location>
        <begin position="7"/>
        <end position="23"/>
    </location>
</feature>
<keyword evidence="1" id="KW-1133">Transmembrane helix</keyword>
<dbReference type="EMBL" id="MHNI01000027">
    <property type="protein sequence ID" value="OGZ41649.1"/>
    <property type="molecule type" value="Genomic_DNA"/>
</dbReference>